<accession>A0A1R0ZBD3</accession>
<dbReference type="CDD" id="cd00093">
    <property type="entry name" value="HTH_XRE"/>
    <property type="match status" value="1"/>
</dbReference>
<dbReference type="GO" id="GO:0003677">
    <property type="term" value="F:DNA binding"/>
    <property type="evidence" value="ECO:0007669"/>
    <property type="project" value="InterPro"/>
</dbReference>
<feature type="domain" description="HTH cro/C1-type" evidence="1">
    <location>
        <begin position="4"/>
        <end position="49"/>
    </location>
</feature>
<dbReference type="Proteomes" id="UP000187425">
    <property type="component" value="Unassembled WGS sequence"/>
</dbReference>
<dbReference type="InterPro" id="IPR001387">
    <property type="entry name" value="Cro/C1-type_HTH"/>
</dbReference>
<organism evidence="2 3">
    <name type="scientific">Paenibacillus odorifer</name>
    <dbReference type="NCBI Taxonomy" id="189426"/>
    <lineage>
        <taxon>Bacteria</taxon>
        <taxon>Bacillati</taxon>
        <taxon>Bacillota</taxon>
        <taxon>Bacilli</taxon>
        <taxon>Bacillales</taxon>
        <taxon>Paenibacillaceae</taxon>
        <taxon>Paenibacillus</taxon>
    </lineage>
</organism>
<dbReference type="AlphaFoldDB" id="A0A1R0ZBD3"/>
<dbReference type="EMBL" id="MPTW01000016">
    <property type="protein sequence ID" value="OME66135.1"/>
    <property type="molecule type" value="Genomic_DNA"/>
</dbReference>
<gene>
    <name evidence="2" type="ORF">BSK65_22960</name>
</gene>
<evidence type="ECO:0000313" key="3">
    <source>
        <dbReference type="Proteomes" id="UP000187425"/>
    </source>
</evidence>
<dbReference type="Pfam" id="PF01381">
    <property type="entry name" value="HTH_3"/>
    <property type="match status" value="1"/>
</dbReference>
<sequence>MVCLTQEALAYQCNLDRTYISLLERGLRRPTLNTIIVISESLNIKPSEIVQEVEQLLNENNKSEDTGK</sequence>
<protein>
    <recommendedName>
        <fullName evidence="1">HTH cro/C1-type domain-containing protein</fullName>
    </recommendedName>
</protein>
<reference evidence="2 3" key="1">
    <citation type="submission" date="2016-11" db="EMBL/GenBank/DDBJ databases">
        <title>Paenibacillus species isolates.</title>
        <authorList>
            <person name="Beno S.M."/>
        </authorList>
    </citation>
    <scope>NUCLEOTIDE SEQUENCE [LARGE SCALE GENOMIC DNA]</scope>
    <source>
        <strain evidence="2 3">FSL H7-0443</strain>
    </source>
</reference>
<dbReference type="SUPFAM" id="SSF47413">
    <property type="entry name" value="lambda repressor-like DNA-binding domains"/>
    <property type="match status" value="1"/>
</dbReference>
<dbReference type="Gene3D" id="1.10.260.40">
    <property type="entry name" value="lambda repressor-like DNA-binding domains"/>
    <property type="match status" value="1"/>
</dbReference>
<evidence type="ECO:0000259" key="1">
    <source>
        <dbReference type="PROSITE" id="PS50943"/>
    </source>
</evidence>
<comment type="caution">
    <text evidence="2">The sequence shown here is derived from an EMBL/GenBank/DDBJ whole genome shotgun (WGS) entry which is preliminary data.</text>
</comment>
<dbReference type="InterPro" id="IPR010982">
    <property type="entry name" value="Lambda_DNA-bd_dom_sf"/>
</dbReference>
<name>A0A1R0ZBD3_9BACL</name>
<evidence type="ECO:0000313" key="2">
    <source>
        <dbReference type="EMBL" id="OME66135.1"/>
    </source>
</evidence>
<proteinExistence type="predicted"/>
<dbReference type="PROSITE" id="PS50943">
    <property type="entry name" value="HTH_CROC1"/>
    <property type="match status" value="1"/>
</dbReference>